<dbReference type="PANTHER" id="PTHR30069:SF53">
    <property type="entry name" value="COLICIN I RECEPTOR-RELATED"/>
    <property type="match status" value="1"/>
</dbReference>
<dbReference type="EMBL" id="JBEPTF010000001">
    <property type="protein sequence ID" value="MET4682100.1"/>
    <property type="molecule type" value="Genomic_DNA"/>
</dbReference>
<dbReference type="InterPro" id="IPR000531">
    <property type="entry name" value="Beta-barrel_TonB"/>
</dbReference>
<dbReference type="PROSITE" id="PS01156">
    <property type="entry name" value="TONB_DEPENDENT_REC_2"/>
    <property type="match status" value="1"/>
</dbReference>
<evidence type="ECO:0000256" key="13">
    <source>
        <dbReference type="SAM" id="SignalP"/>
    </source>
</evidence>
<dbReference type="Gene3D" id="2.40.170.20">
    <property type="entry name" value="TonB-dependent receptor, beta-barrel domain"/>
    <property type="match status" value="1"/>
</dbReference>
<evidence type="ECO:0000256" key="12">
    <source>
        <dbReference type="RuleBase" id="RU003357"/>
    </source>
</evidence>
<keyword evidence="4 10" id="KW-0812">Transmembrane</keyword>
<feature type="domain" description="TonB-dependent receptor plug" evidence="15">
    <location>
        <begin position="49"/>
        <end position="158"/>
    </location>
</feature>
<dbReference type="InterPro" id="IPR036942">
    <property type="entry name" value="Beta-barrel_TonB_sf"/>
</dbReference>
<dbReference type="InterPro" id="IPR012910">
    <property type="entry name" value="Plug_dom"/>
</dbReference>
<dbReference type="InterPro" id="IPR039426">
    <property type="entry name" value="TonB-dep_rcpt-like"/>
</dbReference>
<evidence type="ECO:0000259" key="15">
    <source>
        <dbReference type="Pfam" id="PF07715"/>
    </source>
</evidence>
<dbReference type="Gene3D" id="2.170.130.10">
    <property type="entry name" value="TonB-dependent receptor, plug domain"/>
    <property type="match status" value="1"/>
</dbReference>
<evidence type="ECO:0000256" key="1">
    <source>
        <dbReference type="ARBA" id="ARBA00004571"/>
    </source>
</evidence>
<feature type="domain" description="TonB-dependent receptor-like beta-barrel" evidence="14">
    <location>
        <begin position="231"/>
        <end position="679"/>
    </location>
</feature>
<name>A0ABV2R6A4_9CAUL</name>
<comment type="caution">
    <text evidence="16">The sequence shown here is derived from an EMBL/GenBank/DDBJ whole genome shotgun (WGS) entry which is preliminary data.</text>
</comment>
<keyword evidence="2 10" id="KW-0813">Transport</keyword>
<dbReference type="CDD" id="cd01347">
    <property type="entry name" value="ligand_gated_channel"/>
    <property type="match status" value="1"/>
</dbReference>
<dbReference type="Pfam" id="PF07715">
    <property type="entry name" value="Plug"/>
    <property type="match status" value="1"/>
</dbReference>
<keyword evidence="8 10" id="KW-0472">Membrane</keyword>
<dbReference type="PANTHER" id="PTHR30069">
    <property type="entry name" value="TONB-DEPENDENT OUTER MEMBRANE RECEPTOR"/>
    <property type="match status" value="1"/>
</dbReference>
<evidence type="ECO:0000313" key="17">
    <source>
        <dbReference type="Proteomes" id="UP001549313"/>
    </source>
</evidence>
<evidence type="ECO:0000256" key="7">
    <source>
        <dbReference type="ARBA" id="ARBA00023077"/>
    </source>
</evidence>
<comment type="subcellular location">
    <subcellularLocation>
        <location evidence="1 10">Cell outer membrane</location>
        <topology evidence="1 10">Multi-pass membrane protein</topology>
    </subcellularLocation>
</comment>
<comment type="similarity">
    <text evidence="10 12">Belongs to the TonB-dependent receptor family.</text>
</comment>
<evidence type="ECO:0000256" key="4">
    <source>
        <dbReference type="ARBA" id="ARBA00022692"/>
    </source>
</evidence>
<keyword evidence="7 12" id="KW-0798">TonB box</keyword>
<accession>A0ABV2R6A4</accession>
<evidence type="ECO:0000256" key="2">
    <source>
        <dbReference type="ARBA" id="ARBA00022448"/>
    </source>
</evidence>
<reference evidence="16 17" key="1">
    <citation type="submission" date="2024-06" db="EMBL/GenBank/DDBJ databases">
        <title>Sorghum-associated microbial communities from plants grown in Nebraska, USA.</title>
        <authorList>
            <person name="Schachtman D."/>
        </authorList>
    </citation>
    <scope>NUCLEOTIDE SEQUENCE [LARGE SCALE GENOMIC DNA]</scope>
    <source>
        <strain evidence="16 17">2814</strain>
    </source>
</reference>
<evidence type="ECO:0000313" key="16">
    <source>
        <dbReference type="EMBL" id="MET4682100.1"/>
    </source>
</evidence>
<keyword evidence="5 13" id="KW-0732">Signal</keyword>
<proteinExistence type="inferred from homology"/>
<dbReference type="InterPro" id="IPR010917">
    <property type="entry name" value="TonB_rcpt_CS"/>
</dbReference>
<evidence type="ECO:0000256" key="6">
    <source>
        <dbReference type="ARBA" id="ARBA00023065"/>
    </source>
</evidence>
<gene>
    <name evidence="16" type="ORF">ABIE19_000009</name>
</gene>
<evidence type="ECO:0000256" key="3">
    <source>
        <dbReference type="ARBA" id="ARBA00022452"/>
    </source>
</evidence>
<evidence type="ECO:0000259" key="14">
    <source>
        <dbReference type="Pfam" id="PF00593"/>
    </source>
</evidence>
<organism evidence="16 17">
    <name type="scientific">Brevundimonas faecalis</name>
    <dbReference type="NCBI Taxonomy" id="947378"/>
    <lineage>
        <taxon>Bacteria</taxon>
        <taxon>Pseudomonadati</taxon>
        <taxon>Pseudomonadota</taxon>
        <taxon>Alphaproteobacteria</taxon>
        <taxon>Caulobacterales</taxon>
        <taxon>Caulobacteraceae</taxon>
        <taxon>Brevundimonas</taxon>
    </lineage>
</organism>
<sequence>MMRAVSALALLTAVGGLFSASSADAQTAAQNATTVDDVVVTASTRAQKIEQAPATISLITSEQLQSRAYADLFDAVRDVEGVSVSGGSNFQDVFIRGLPGAYTLTLVDGRRQSTRDARVNGNGGLEQSFTPPVSAIERIEVVRGPMSSLYGSDAIGGVVNIITRKVPDRWGGTVSADHVAQENSDSGDWSQGQFYLAGPIVGGKLGAQIWGRVFDRTEDDIFNAPNSTGVMGSEEYSVTGRLAWTPTPDHEILLQADTTRIERFSTAGKTLAANARSTRNDHSRDSASLSWNGDWTWGTSALSVMREEASREIFTADATVAMARNPRAPELTNTVFDALFNLPLSGSPLGDHNLVFGGQWIENSLKDINPGARDNVAKTFDVWQRALFIEDEWTLTPQLALTLGLRVDDHKRYGDHWSPRAYAVWTPSETLTIKGGVSTGFRAPEIRAVADGYAYETGGANCNYGAGLCGVIIGDPNLKPESSVNYEVSALWRPIPALSLNATIFRTDFKDKIADDRVCGPDANKNGVCDVPNEVLRWSEDPLYQLYYWYNINDARIQGVELSGRWQATDRLALKAGYTYTDSRQNGGLYDGLPLSRTPEHMANLRADYAATDRVNLWAAGSYHGEEVNAGLRVGVNGKPVMDGARQVGRRYPDYTLLDVGANWRVRDAVTLKFGVYNLTDKVLKVADYDFQGDGRRYWMGVSWDF</sequence>
<evidence type="ECO:0000256" key="10">
    <source>
        <dbReference type="PROSITE-ProRule" id="PRU01360"/>
    </source>
</evidence>
<keyword evidence="9 10" id="KW-0998">Cell outer membrane</keyword>
<protein>
    <submittedName>
        <fullName evidence="16">Outer membrane receptor for ferrienterochelin and colicins</fullName>
    </submittedName>
</protein>
<dbReference type="InterPro" id="IPR037066">
    <property type="entry name" value="Plug_dom_sf"/>
</dbReference>
<keyword evidence="3 10" id="KW-1134">Transmembrane beta strand</keyword>
<dbReference type="SUPFAM" id="SSF56935">
    <property type="entry name" value="Porins"/>
    <property type="match status" value="1"/>
</dbReference>
<dbReference type="Proteomes" id="UP001549313">
    <property type="component" value="Unassembled WGS sequence"/>
</dbReference>
<dbReference type="PROSITE" id="PS52016">
    <property type="entry name" value="TONB_DEPENDENT_REC_3"/>
    <property type="match status" value="1"/>
</dbReference>
<evidence type="ECO:0000256" key="9">
    <source>
        <dbReference type="ARBA" id="ARBA00023237"/>
    </source>
</evidence>
<feature type="signal peptide" evidence="13">
    <location>
        <begin position="1"/>
        <end position="25"/>
    </location>
</feature>
<feature type="chain" id="PRO_5047261889" evidence="13">
    <location>
        <begin position="26"/>
        <end position="706"/>
    </location>
</feature>
<keyword evidence="6" id="KW-0406">Ion transport</keyword>
<evidence type="ECO:0000256" key="5">
    <source>
        <dbReference type="ARBA" id="ARBA00022729"/>
    </source>
</evidence>
<dbReference type="RefSeq" id="WP_354087060.1">
    <property type="nucleotide sequence ID" value="NZ_JBEPTF010000001.1"/>
</dbReference>
<dbReference type="Pfam" id="PF00593">
    <property type="entry name" value="TonB_dep_Rec_b-barrel"/>
    <property type="match status" value="1"/>
</dbReference>
<keyword evidence="17" id="KW-1185">Reference proteome</keyword>
<evidence type="ECO:0000256" key="11">
    <source>
        <dbReference type="PROSITE-ProRule" id="PRU10144"/>
    </source>
</evidence>
<feature type="short sequence motif" description="TonB C-terminal box" evidence="11">
    <location>
        <begin position="689"/>
        <end position="706"/>
    </location>
</feature>
<keyword evidence="16" id="KW-0675">Receptor</keyword>
<evidence type="ECO:0000256" key="8">
    <source>
        <dbReference type="ARBA" id="ARBA00023136"/>
    </source>
</evidence>